<organism evidence="4 5">
    <name type="scientific">Timema podura</name>
    <name type="common">Walking stick</name>
    <dbReference type="NCBI Taxonomy" id="61482"/>
    <lineage>
        <taxon>Eukaryota</taxon>
        <taxon>Metazoa</taxon>
        <taxon>Ecdysozoa</taxon>
        <taxon>Arthropoda</taxon>
        <taxon>Hexapoda</taxon>
        <taxon>Insecta</taxon>
        <taxon>Pterygota</taxon>
        <taxon>Neoptera</taxon>
        <taxon>Polyneoptera</taxon>
        <taxon>Phasmatodea</taxon>
        <taxon>Timematodea</taxon>
        <taxon>Timematoidea</taxon>
        <taxon>Timematidae</taxon>
        <taxon>Timema</taxon>
    </lineage>
</organism>
<protein>
    <submittedName>
        <fullName evidence="4">Uncharacterized protein</fullName>
    </submittedName>
</protein>
<feature type="region of interest" description="Disordered" evidence="3">
    <location>
        <begin position="25"/>
        <end position="84"/>
    </location>
</feature>
<proteinExistence type="inferred from homology"/>
<dbReference type="InterPro" id="IPR003767">
    <property type="entry name" value="Malate/L-lactate_DH-like"/>
</dbReference>
<evidence type="ECO:0000256" key="2">
    <source>
        <dbReference type="ARBA" id="ARBA00023002"/>
    </source>
</evidence>
<dbReference type="Pfam" id="PF02615">
    <property type="entry name" value="Ldh_2"/>
    <property type="match status" value="1"/>
</dbReference>
<dbReference type="Proteomes" id="UP001153148">
    <property type="component" value="Unassembled WGS sequence"/>
</dbReference>
<keyword evidence="5" id="KW-1185">Reference proteome</keyword>
<dbReference type="EMBL" id="CAJPIN010031405">
    <property type="protein sequence ID" value="CAG2064077.1"/>
    <property type="molecule type" value="Genomic_DNA"/>
</dbReference>
<dbReference type="InterPro" id="IPR036111">
    <property type="entry name" value="Mal/L-sulfo/L-lacto_DH-like_sf"/>
</dbReference>
<gene>
    <name evidence="4" type="ORF">TPAB3V08_LOCUS11024</name>
</gene>
<dbReference type="InterPro" id="IPR043143">
    <property type="entry name" value="Mal/L-sulf/L-lact_DH-like_NADP"/>
</dbReference>
<sequence>MSIAAPGAQGDSFILNMATTAVSLKKPDVKNQKDIKNQKDKDQKGIKNQKDKDQKGIKNQKDKDQKDVRNQDAPKQPEEKRVASLKEMDADVSYETACLLPAVGPEGAMGYTGYGLGLVVETFCGILADAHHGLKGAPKGQEAVNLGQCFVAVNPAHFAPGFEERLSNFLCSLRSQEQEMVSDLLCSLMTQEPNEVENPVLVPGDPEKIHMRLVDRQGGVSYSDKQYKTSRNPAMEPYRLSGHRLLAKMVSTSKDEGCHFVSTAIQPLISVF</sequence>
<evidence type="ECO:0000313" key="4">
    <source>
        <dbReference type="EMBL" id="CAG2064077.1"/>
    </source>
</evidence>
<dbReference type="Gene3D" id="3.30.1370.60">
    <property type="entry name" value="Hypothetical oxidoreductase yiak, domain 2"/>
    <property type="match status" value="1"/>
</dbReference>
<evidence type="ECO:0000313" key="5">
    <source>
        <dbReference type="Proteomes" id="UP001153148"/>
    </source>
</evidence>
<keyword evidence="2" id="KW-0560">Oxidoreductase</keyword>
<dbReference type="PANTHER" id="PTHR11091:SF0">
    <property type="entry name" value="MALATE DEHYDROGENASE"/>
    <property type="match status" value="1"/>
</dbReference>
<dbReference type="SUPFAM" id="SSF89733">
    <property type="entry name" value="L-sulfolactate dehydrogenase-like"/>
    <property type="match status" value="1"/>
</dbReference>
<reference evidence="4" key="1">
    <citation type="submission" date="2021-03" db="EMBL/GenBank/DDBJ databases">
        <authorList>
            <person name="Tran Van P."/>
        </authorList>
    </citation>
    <scope>NUCLEOTIDE SEQUENCE</scope>
</reference>
<comment type="caution">
    <text evidence="4">The sequence shown here is derived from an EMBL/GenBank/DDBJ whole genome shotgun (WGS) entry which is preliminary data.</text>
</comment>
<accession>A0ABN7PF42</accession>
<dbReference type="PANTHER" id="PTHR11091">
    <property type="entry name" value="OXIDOREDUCTASE-RELATED"/>
    <property type="match status" value="1"/>
</dbReference>
<evidence type="ECO:0000256" key="1">
    <source>
        <dbReference type="ARBA" id="ARBA00006056"/>
    </source>
</evidence>
<name>A0ABN7PF42_TIMPD</name>
<evidence type="ECO:0000256" key="3">
    <source>
        <dbReference type="SAM" id="MobiDB-lite"/>
    </source>
</evidence>
<comment type="similarity">
    <text evidence="1">Belongs to the LDH2/MDH2 oxidoreductase family.</text>
</comment>